<dbReference type="GO" id="GO:0042802">
    <property type="term" value="F:identical protein binding"/>
    <property type="evidence" value="ECO:0007669"/>
    <property type="project" value="TreeGrafter"/>
</dbReference>
<dbReference type="GO" id="GO:0005759">
    <property type="term" value="C:mitochondrial matrix"/>
    <property type="evidence" value="ECO:0007669"/>
    <property type="project" value="TreeGrafter"/>
</dbReference>
<dbReference type="STRING" id="231916.A0A409XXL6"/>
<keyword evidence="9" id="KW-0808">Transferase</keyword>
<dbReference type="CDD" id="cd06454">
    <property type="entry name" value="KBL_like"/>
    <property type="match status" value="1"/>
</dbReference>
<keyword evidence="8" id="KW-0032">Aminotransferase</keyword>
<evidence type="ECO:0000256" key="6">
    <source>
        <dbReference type="ARBA" id="ARBA00013257"/>
    </source>
</evidence>
<dbReference type="Pfam" id="PF00202">
    <property type="entry name" value="Aminotran_3"/>
    <property type="match status" value="2"/>
</dbReference>
<dbReference type="PANTHER" id="PTHR11986">
    <property type="entry name" value="AMINOTRANSFERASE CLASS III"/>
    <property type="match status" value="1"/>
</dbReference>
<dbReference type="InterPro" id="IPR005814">
    <property type="entry name" value="Aminotrans_3"/>
</dbReference>
<comment type="cofactor">
    <cofactor evidence="1">
        <name>pyridoxal 5'-phosphate</name>
        <dbReference type="ChEBI" id="CHEBI:597326"/>
    </cofactor>
</comment>
<keyword evidence="11" id="KW-0350">Heme biosynthesis</keyword>
<dbReference type="Proteomes" id="UP000284706">
    <property type="component" value="Unassembled WGS sequence"/>
</dbReference>
<evidence type="ECO:0000256" key="5">
    <source>
        <dbReference type="ARBA" id="ARBA00008954"/>
    </source>
</evidence>
<evidence type="ECO:0000313" key="16">
    <source>
        <dbReference type="Proteomes" id="UP000284706"/>
    </source>
</evidence>
<dbReference type="Gene3D" id="3.90.1150.10">
    <property type="entry name" value="Aspartate Aminotransferase, domain 1"/>
    <property type="match status" value="3"/>
</dbReference>
<evidence type="ECO:0000256" key="9">
    <source>
        <dbReference type="ARBA" id="ARBA00022679"/>
    </source>
</evidence>
<dbReference type="UniPathway" id="UPA00251">
    <property type="reaction ID" value="UER00375"/>
</dbReference>
<dbReference type="InterPro" id="IPR050103">
    <property type="entry name" value="Class-III_PLP-dep_AT"/>
</dbReference>
<dbReference type="CDD" id="cd00610">
    <property type="entry name" value="OAT_like"/>
    <property type="match status" value="1"/>
</dbReference>
<dbReference type="EC" id="2.3.1.37" evidence="6"/>
<dbReference type="Gene3D" id="3.40.640.10">
    <property type="entry name" value="Type I PLP-dependent aspartate aminotransferase-like (Major domain)"/>
    <property type="match status" value="3"/>
</dbReference>
<evidence type="ECO:0000256" key="8">
    <source>
        <dbReference type="ARBA" id="ARBA00022576"/>
    </source>
</evidence>
<dbReference type="GO" id="GO:0006782">
    <property type="term" value="P:protoporphyrinogen IX biosynthetic process"/>
    <property type="evidence" value="ECO:0007669"/>
    <property type="project" value="UniProtKB-UniPathway"/>
</dbReference>
<gene>
    <name evidence="15" type="ORF">CVT26_008503</name>
</gene>
<dbReference type="InterPro" id="IPR015424">
    <property type="entry name" value="PyrdxlP-dep_Trfase"/>
</dbReference>
<dbReference type="PANTHER" id="PTHR11986:SF79">
    <property type="entry name" value="ACETYLORNITHINE AMINOTRANSFERASE, MITOCHONDRIAL"/>
    <property type="match status" value="1"/>
</dbReference>
<dbReference type="GO" id="GO:0003870">
    <property type="term" value="F:5-aminolevulinate synthase activity"/>
    <property type="evidence" value="ECO:0007669"/>
    <property type="project" value="UniProtKB-EC"/>
</dbReference>
<sequence>MKRVQPSTLHALERRPLQSLASPGLFLSGRGPLKRGLTTPSSTTSSSATATPPPSLPSPTTSTIIARGQAYLLPVYARPDFVLARGKGSWVWDVDGKRYLDFTAGIAVNALGHADEGVLKVLNEQAGKLLHASNVYHNEWAGKLAELLVTLTQREGGLGYPAGGSSKTSGGQLRGAKAFFANSGTEANEGALKVARKVGKDRWAEKTGKTWDDPACTKTQIVCFENSFHGRSLGALSVTSNPKYQKPFEPLIPGVQVGKLNDVAALEGLVNEDTCAVIVEPIQGEGGINDASEEWLRALRRRCDEVGAVLIFDEIQVGVVVSYSGSDGAKIGMQCGLYRTGTLWAHSALPADCHPDIVTMAKPLANGYPIGAVLLRDEVAQTMTAGTHGTTFGGSPLACAIGYHVLTRLASQEFIRNMAETSGYFGERLAKLPSMYPGLLEERVRGRGLIRGLGFRDASMPGRIVGLARERGVFVLTAGKDAVRLVPSLNVVKEEVDVAVDVLEGSMDKLSSLARFKNACPFLGKTKTSTLRNLSTSASPRYPSLSALTERATKCPVMGPALNVRSKEIVAGYASVAANSDVDKIHKEKGVFPPPGATVEMCPHASAARAAARMAEDLAAAAAKKEAPKSVAAEAAAAGCPFHKAAAATTEGKTTPVQAAPAHKAAKHHSGFDYESFYVNELEKKHQDKSYRYFNNINRLAAKFPVAHTARVTDEVEVWCANDYLGMGNNPVVLETMHRTLDKYGHGAGGTRNIAGNGAMHLALEQELANLHRKEAALVFSSCYVANDATLSTLGSKLPGCVYFSDSMNHASMIQGIRHSGAKKVIFKHNDLEDLEAKLQQYPKETPKIIAFESVYSMCGSVGPIKEICDLAEHYGALTFLDEVHAVGLYGPRGAGVAEHLDYDAHAAAGDSPHPIKGSVMDRVDIITGTLGKAYGAVGGYIAGSDDFVDMIRSYAPGFIFTTSLPPATVAGARASVVYQKNYVGDRQLKQVNVREVKRRFAELDIPVVPGPSHIVPVLVGDAGLAKAASDKLLAEHNIYVQSINYPTVARGEERLRITVTPRHTAEQMDKLILAVDQVFTELSINRLQDWKLAGGRAGVGLADGPEDSHANPIWNDKQIGLVDGTAPPTLRDGEKAYVDPKAVAKAREVFNPLLGPISGPLQATRTVVYQPEAAKVNNTQRQQLPKMKTGGAHVPLSGDIPVPPPSVAVSA</sequence>
<dbReference type="InterPro" id="IPR004839">
    <property type="entry name" value="Aminotransferase_I/II_large"/>
</dbReference>
<keyword evidence="10" id="KW-0663">Pyridoxal phosphate</keyword>
<evidence type="ECO:0000256" key="3">
    <source>
        <dbReference type="ARBA" id="ARBA00005029"/>
    </source>
</evidence>
<comment type="similarity">
    <text evidence="4">Belongs to the class-II pyridoxal-phosphate-dependent aminotransferase family.</text>
</comment>
<evidence type="ECO:0000313" key="15">
    <source>
        <dbReference type="EMBL" id="PPQ95475.1"/>
    </source>
</evidence>
<evidence type="ECO:0000256" key="12">
    <source>
        <dbReference type="ARBA" id="ARBA00023315"/>
    </source>
</evidence>
<comment type="similarity">
    <text evidence="5">Belongs to the class-III pyridoxal-phosphate-dependent aminotransferase family.</text>
</comment>
<evidence type="ECO:0000256" key="2">
    <source>
        <dbReference type="ARBA" id="ARBA00003076"/>
    </source>
</evidence>
<feature type="compositionally biased region" description="Low complexity" evidence="13">
    <location>
        <begin position="37"/>
        <end position="50"/>
    </location>
</feature>
<feature type="compositionally biased region" description="Pro residues" evidence="13">
    <location>
        <begin position="1202"/>
        <end position="1212"/>
    </location>
</feature>
<organism evidence="15 16">
    <name type="scientific">Gymnopilus dilepis</name>
    <dbReference type="NCBI Taxonomy" id="231916"/>
    <lineage>
        <taxon>Eukaryota</taxon>
        <taxon>Fungi</taxon>
        <taxon>Dikarya</taxon>
        <taxon>Basidiomycota</taxon>
        <taxon>Agaricomycotina</taxon>
        <taxon>Agaricomycetes</taxon>
        <taxon>Agaricomycetidae</taxon>
        <taxon>Agaricales</taxon>
        <taxon>Agaricineae</taxon>
        <taxon>Hymenogastraceae</taxon>
        <taxon>Gymnopilus</taxon>
    </lineage>
</organism>
<accession>A0A409XXL6</accession>
<evidence type="ECO:0000259" key="14">
    <source>
        <dbReference type="Pfam" id="PF00155"/>
    </source>
</evidence>
<dbReference type="EMBL" id="NHYE01001424">
    <property type="protein sequence ID" value="PPQ95475.1"/>
    <property type="molecule type" value="Genomic_DNA"/>
</dbReference>
<dbReference type="GO" id="GO:0030170">
    <property type="term" value="F:pyridoxal phosphate binding"/>
    <property type="evidence" value="ECO:0007669"/>
    <property type="project" value="InterPro"/>
</dbReference>
<dbReference type="InterPro" id="IPR001917">
    <property type="entry name" value="Aminotrans_II_pyridoxalP_BS"/>
</dbReference>
<dbReference type="Pfam" id="PF00155">
    <property type="entry name" value="Aminotran_1_2"/>
    <property type="match status" value="1"/>
</dbReference>
<evidence type="ECO:0000256" key="11">
    <source>
        <dbReference type="ARBA" id="ARBA00023133"/>
    </source>
</evidence>
<proteinExistence type="inferred from homology"/>
<feature type="domain" description="Aminotransferase class I/classII large" evidence="14">
    <location>
        <begin position="717"/>
        <end position="1073"/>
    </location>
</feature>
<dbReference type="InterPro" id="IPR015421">
    <property type="entry name" value="PyrdxlP-dep_Trfase_major"/>
</dbReference>
<dbReference type="FunFam" id="3.40.640.10:FF:000004">
    <property type="entry name" value="Acetylornithine aminotransferase"/>
    <property type="match status" value="1"/>
</dbReference>
<dbReference type="AlphaFoldDB" id="A0A409XXL6"/>
<protein>
    <recommendedName>
        <fullName evidence="7">5-aminolevulinate synthase, mitochondrial</fullName>
        <ecNumber evidence="6">2.3.1.37</ecNumber>
    </recommendedName>
</protein>
<dbReference type="OrthoDB" id="10263824at2759"/>
<comment type="caution">
    <text evidence="15">The sequence shown here is derived from an EMBL/GenBank/DDBJ whole genome shotgun (WGS) entry which is preliminary data.</text>
</comment>
<dbReference type="PROSITE" id="PS00599">
    <property type="entry name" value="AA_TRANSFER_CLASS_2"/>
    <property type="match status" value="1"/>
</dbReference>
<name>A0A409XXL6_9AGAR</name>
<dbReference type="InterPro" id="IPR010961">
    <property type="entry name" value="4pyrrol_synth_NH2levulA_synth"/>
</dbReference>
<evidence type="ECO:0000256" key="1">
    <source>
        <dbReference type="ARBA" id="ARBA00001933"/>
    </source>
</evidence>
<dbReference type="InParanoid" id="A0A409XXL6"/>
<dbReference type="GO" id="GO:0008483">
    <property type="term" value="F:transaminase activity"/>
    <property type="evidence" value="ECO:0007669"/>
    <property type="project" value="UniProtKB-KW"/>
</dbReference>
<dbReference type="NCBIfam" id="TIGR01821">
    <property type="entry name" value="5aminolev_synth"/>
    <property type="match status" value="1"/>
</dbReference>
<keyword evidence="16" id="KW-1185">Reference proteome</keyword>
<keyword evidence="12" id="KW-0012">Acyltransferase</keyword>
<feature type="region of interest" description="Disordered" evidence="13">
    <location>
        <begin position="1179"/>
        <end position="1212"/>
    </location>
</feature>
<evidence type="ECO:0000256" key="7">
    <source>
        <dbReference type="ARBA" id="ARBA00019560"/>
    </source>
</evidence>
<dbReference type="SUPFAM" id="SSF53383">
    <property type="entry name" value="PLP-dependent transferases"/>
    <property type="match status" value="2"/>
</dbReference>
<evidence type="ECO:0000256" key="10">
    <source>
        <dbReference type="ARBA" id="ARBA00022898"/>
    </source>
</evidence>
<dbReference type="FunFam" id="3.40.640.10:FF:000006">
    <property type="entry name" value="5-aminolevulinate synthase, mitochondrial"/>
    <property type="match status" value="1"/>
</dbReference>
<comment type="pathway">
    <text evidence="3">Porphyrin-containing compound metabolism; protoporphyrin-IX biosynthesis; 5-aminolevulinate from glycine: step 1/1.</text>
</comment>
<evidence type="ECO:0000256" key="4">
    <source>
        <dbReference type="ARBA" id="ARBA00008392"/>
    </source>
</evidence>
<reference evidence="15 16" key="1">
    <citation type="journal article" date="2018" name="Evol. Lett.">
        <title>Horizontal gene cluster transfer increased hallucinogenic mushroom diversity.</title>
        <authorList>
            <person name="Reynolds H.T."/>
            <person name="Vijayakumar V."/>
            <person name="Gluck-Thaler E."/>
            <person name="Korotkin H.B."/>
            <person name="Matheny P.B."/>
            <person name="Slot J.C."/>
        </authorList>
    </citation>
    <scope>NUCLEOTIDE SEQUENCE [LARGE SCALE GENOMIC DNA]</scope>
    <source>
        <strain evidence="15 16">SRW20</strain>
    </source>
</reference>
<feature type="region of interest" description="Disordered" evidence="13">
    <location>
        <begin position="23"/>
        <end position="60"/>
    </location>
</feature>
<dbReference type="InterPro" id="IPR015422">
    <property type="entry name" value="PyrdxlP-dep_Trfase_small"/>
</dbReference>
<evidence type="ECO:0000256" key="13">
    <source>
        <dbReference type="SAM" id="MobiDB-lite"/>
    </source>
</evidence>
<comment type="function">
    <text evidence="2">Catalyzes the synthesis of 5-aminolevulinate (ALA) from succinyl-CoA and glycine, the first and rate-limiting step in heme biosynthesis.</text>
</comment>